<sequence length="72" mass="8590">MIRNIDSYVQKSRGVMFCFYLFRTTTQMWREVIVQIHSHSQEVECCENDYVVFTVSRGRRGDQWPDPPQCPS</sequence>
<dbReference type="EMBL" id="VSRR010121034">
    <property type="protein sequence ID" value="MPD00027.1"/>
    <property type="molecule type" value="Genomic_DNA"/>
</dbReference>
<gene>
    <name evidence="1" type="ORF">E2C01_095475</name>
</gene>
<evidence type="ECO:0000313" key="2">
    <source>
        <dbReference type="Proteomes" id="UP000324222"/>
    </source>
</evidence>
<name>A0A5B7K0A2_PORTR</name>
<organism evidence="1 2">
    <name type="scientific">Portunus trituberculatus</name>
    <name type="common">Swimming crab</name>
    <name type="synonym">Neptunus trituberculatus</name>
    <dbReference type="NCBI Taxonomy" id="210409"/>
    <lineage>
        <taxon>Eukaryota</taxon>
        <taxon>Metazoa</taxon>
        <taxon>Ecdysozoa</taxon>
        <taxon>Arthropoda</taxon>
        <taxon>Crustacea</taxon>
        <taxon>Multicrustacea</taxon>
        <taxon>Malacostraca</taxon>
        <taxon>Eumalacostraca</taxon>
        <taxon>Eucarida</taxon>
        <taxon>Decapoda</taxon>
        <taxon>Pleocyemata</taxon>
        <taxon>Brachyura</taxon>
        <taxon>Eubrachyura</taxon>
        <taxon>Portunoidea</taxon>
        <taxon>Portunidae</taxon>
        <taxon>Portuninae</taxon>
        <taxon>Portunus</taxon>
    </lineage>
</organism>
<reference evidence="1 2" key="1">
    <citation type="submission" date="2019-05" db="EMBL/GenBank/DDBJ databases">
        <title>Another draft genome of Portunus trituberculatus and its Hox gene families provides insights of decapod evolution.</title>
        <authorList>
            <person name="Jeong J.-H."/>
            <person name="Song I."/>
            <person name="Kim S."/>
            <person name="Choi T."/>
            <person name="Kim D."/>
            <person name="Ryu S."/>
            <person name="Kim W."/>
        </authorList>
    </citation>
    <scope>NUCLEOTIDE SEQUENCE [LARGE SCALE GENOMIC DNA]</scope>
    <source>
        <tissue evidence="1">Muscle</tissue>
    </source>
</reference>
<dbReference type="Proteomes" id="UP000324222">
    <property type="component" value="Unassembled WGS sequence"/>
</dbReference>
<keyword evidence="2" id="KW-1185">Reference proteome</keyword>
<dbReference type="AlphaFoldDB" id="A0A5B7K0A2"/>
<proteinExistence type="predicted"/>
<protein>
    <submittedName>
        <fullName evidence="1">Uncharacterized protein</fullName>
    </submittedName>
</protein>
<accession>A0A5B7K0A2</accession>
<evidence type="ECO:0000313" key="1">
    <source>
        <dbReference type="EMBL" id="MPD00027.1"/>
    </source>
</evidence>
<comment type="caution">
    <text evidence="1">The sequence shown here is derived from an EMBL/GenBank/DDBJ whole genome shotgun (WGS) entry which is preliminary data.</text>
</comment>